<dbReference type="Proteomes" id="UP000515240">
    <property type="component" value="Chromosome"/>
</dbReference>
<sequence length="148" mass="15974">MTAAFSAFVLDASVTAAWLLPEAASSHTQRLYARIRRHEVDPQAPNLWFWECSNLVATGANSGRIPLGSVEGLWGVLDAIRHRVELHDLAPAQHKAVLDVALTTGLPVYDAAYLWLAQSLRLPLASFDAAQVAAARQCGIAVLAAEDF</sequence>
<keyword evidence="3" id="KW-1185">Reference proteome</keyword>
<dbReference type="Gene3D" id="3.40.50.1010">
    <property type="entry name" value="5'-nuclease"/>
    <property type="match status" value="1"/>
</dbReference>
<dbReference type="AlphaFoldDB" id="A0A7G5EJH2"/>
<dbReference type="InterPro" id="IPR044153">
    <property type="entry name" value="PIN_Pae0151-like"/>
</dbReference>
<proteinExistence type="predicted"/>
<accession>A0A7G5EJH2</accession>
<protein>
    <submittedName>
        <fullName evidence="2">Type II toxin-antitoxin system VapC family toxin</fullName>
    </submittedName>
</protein>
<name>A0A7G5EJH2_9BURK</name>
<reference evidence="2 3" key="1">
    <citation type="journal article" date="2020" name="G3 (Bethesda)">
        <title>CeMbio - The Caenorhabditis elegans Microbiome Resource.</title>
        <authorList>
            <person name="Dirksen P."/>
            <person name="Assie A."/>
            <person name="Zimmermann J."/>
            <person name="Zhang F."/>
            <person name="Tietje A.M."/>
            <person name="Marsh S.A."/>
            <person name="Felix M.A."/>
            <person name="Shapira M."/>
            <person name="Kaleta C."/>
            <person name="Schulenburg H."/>
            <person name="Samuel B."/>
        </authorList>
    </citation>
    <scope>NUCLEOTIDE SEQUENCE [LARGE SCALE GENOMIC DNA]</scope>
    <source>
        <strain evidence="2 3">BIGb0172</strain>
    </source>
</reference>
<dbReference type="PANTHER" id="PTHR35901:SF1">
    <property type="entry name" value="EXONUCLEASE VAPC9"/>
    <property type="match status" value="1"/>
</dbReference>
<dbReference type="PANTHER" id="PTHR35901">
    <property type="entry name" value="RIBONUCLEASE VAPC3"/>
    <property type="match status" value="1"/>
</dbReference>
<evidence type="ECO:0000313" key="3">
    <source>
        <dbReference type="Proteomes" id="UP000515240"/>
    </source>
</evidence>
<dbReference type="CDD" id="cd09873">
    <property type="entry name" value="PIN_Pae0151-like"/>
    <property type="match status" value="1"/>
</dbReference>
<organism evidence="2 3">
    <name type="scientific">Comamonas piscis</name>
    <dbReference type="NCBI Taxonomy" id="1562974"/>
    <lineage>
        <taxon>Bacteria</taxon>
        <taxon>Pseudomonadati</taxon>
        <taxon>Pseudomonadota</taxon>
        <taxon>Betaproteobacteria</taxon>
        <taxon>Burkholderiales</taxon>
        <taxon>Comamonadaceae</taxon>
        <taxon>Comamonas</taxon>
    </lineage>
</organism>
<dbReference type="KEGG" id="cpis:HS961_15585"/>
<gene>
    <name evidence="2" type="ORF">HS961_15585</name>
</gene>
<evidence type="ECO:0000256" key="1">
    <source>
        <dbReference type="ARBA" id="ARBA00022842"/>
    </source>
</evidence>
<dbReference type="InterPro" id="IPR029060">
    <property type="entry name" value="PIN-like_dom_sf"/>
</dbReference>
<keyword evidence="1" id="KW-0460">Magnesium</keyword>
<dbReference type="InterPro" id="IPR051619">
    <property type="entry name" value="TypeII_TA_RNase_PINc/VapC"/>
</dbReference>
<dbReference type="EMBL" id="CP058554">
    <property type="protein sequence ID" value="QMV74147.1"/>
    <property type="molecule type" value="Genomic_DNA"/>
</dbReference>
<dbReference type="SUPFAM" id="SSF88723">
    <property type="entry name" value="PIN domain-like"/>
    <property type="match status" value="1"/>
</dbReference>
<dbReference type="RefSeq" id="WP_182323513.1">
    <property type="nucleotide sequence ID" value="NZ_CP058554.1"/>
</dbReference>
<evidence type="ECO:0000313" key="2">
    <source>
        <dbReference type="EMBL" id="QMV74147.1"/>
    </source>
</evidence>